<evidence type="ECO:0008006" key="5">
    <source>
        <dbReference type="Google" id="ProtNLM"/>
    </source>
</evidence>
<evidence type="ECO:0000313" key="4">
    <source>
        <dbReference type="Proteomes" id="UP000242869"/>
    </source>
</evidence>
<name>A0A1I4V238_9NEIS</name>
<protein>
    <recommendedName>
        <fullName evidence="5">Tetratricopeptide repeat-containing protein</fullName>
    </recommendedName>
</protein>
<dbReference type="AlphaFoldDB" id="A0A1I4V238"/>
<proteinExistence type="predicted"/>
<dbReference type="Gene3D" id="1.25.40.10">
    <property type="entry name" value="Tetratricopeptide repeat domain"/>
    <property type="match status" value="2"/>
</dbReference>
<dbReference type="EMBL" id="FOVE01000001">
    <property type="protein sequence ID" value="SFM95060.1"/>
    <property type="molecule type" value="Genomic_DNA"/>
</dbReference>
<dbReference type="OrthoDB" id="9814129at2"/>
<keyword evidence="2" id="KW-0732">Signal</keyword>
<accession>A0A1I4V238</accession>
<dbReference type="InterPro" id="IPR011990">
    <property type="entry name" value="TPR-like_helical_dom_sf"/>
</dbReference>
<feature type="repeat" description="TPR" evidence="1">
    <location>
        <begin position="117"/>
        <end position="150"/>
    </location>
</feature>
<dbReference type="STRING" id="83765.SAMN05660284_00079"/>
<sequence length="510" mass="57457">MRYVINFIVFLCFFSCIANAKNKYETRVEKIPLSMQALFFHAQHTLDGWAGERNKLDTASKAIDDFIKLAPNFLPIYIEKSRLIIMNGAMRGGDFKKANEEALRILLDVQKKNPKYAKAYVLAGHVYTNIYNFPKAYEMLGKAESLKTSDPWLYINYATLMALTGHADKGVEYAKKGLVAPGGAAKSISSAIGYISKYSKNNNIGIERGVVDVVFLNIKRPQDRLALANRLISSYEGRHDMLVYANAILERQKKETPGRGDVDLTYAKLILANGYLVNRGGVSRYDADSAKHAEGVLNRIKSNAKIRDEAMFLLVKICLSRDDRDGAKRIIGELESAGNSSVDFYYWKFVIEYSFGDYAKSLDILSDMGKKYPVYASELMADNFYVGGRESSIKQKDEVHKESVYKNPNSAWVLGNYASFLLYRKHDVDAAIQYGERALKQMDYGVARADTSLAYLVKASIEEKAGNREVAMKLFNRASEIGYSFDYVKKNCTIYCNGVLPAVKKFEESR</sequence>
<evidence type="ECO:0000256" key="1">
    <source>
        <dbReference type="PROSITE-ProRule" id="PRU00339"/>
    </source>
</evidence>
<evidence type="ECO:0000256" key="2">
    <source>
        <dbReference type="SAM" id="SignalP"/>
    </source>
</evidence>
<dbReference type="SUPFAM" id="SSF48452">
    <property type="entry name" value="TPR-like"/>
    <property type="match status" value="2"/>
</dbReference>
<dbReference type="InterPro" id="IPR019734">
    <property type="entry name" value="TPR_rpt"/>
</dbReference>
<dbReference type="Proteomes" id="UP000242869">
    <property type="component" value="Unassembled WGS sequence"/>
</dbReference>
<keyword evidence="1" id="KW-0802">TPR repeat</keyword>
<evidence type="ECO:0000313" key="3">
    <source>
        <dbReference type="EMBL" id="SFM95060.1"/>
    </source>
</evidence>
<gene>
    <name evidence="3" type="ORF">SAMN05660284_00079</name>
</gene>
<dbReference type="RefSeq" id="WP_143085929.1">
    <property type="nucleotide sequence ID" value="NZ_FOVE01000001.1"/>
</dbReference>
<reference evidence="4" key="1">
    <citation type="submission" date="2016-10" db="EMBL/GenBank/DDBJ databases">
        <authorList>
            <person name="Varghese N."/>
            <person name="Submissions S."/>
        </authorList>
    </citation>
    <scope>NUCLEOTIDE SEQUENCE [LARGE SCALE GENOMIC DNA]</scope>
    <source>
        <strain evidence="4">DSM 6150</strain>
    </source>
</reference>
<keyword evidence="4" id="KW-1185">Reference proteome</keyword>
<feature type="chain" id="PRO_5017373331" description="Tetratricopeptide repeat-containing protein" evidence="2">
    <location>
        <begin position="21"/>
        <end position="510"/>
    </location>
</feature>
<feature type="signal peptide" evidence="2">
    <location>
        <begin position="1"/>
        <end position="20"/>
    </location>
</feature>
<dbReference type="PROSITE" id="PS50005">
    <property type="entry name" value="TPR"/>
    <property type="match status" value="1"/>
</dbReference>
<organism evidence="3 4">
    <name type="scientific">Formivibrio citricus</name>
    <dbReference type="NCBI Taxonomy" id="83765"/>
    <lineage>
        <taxon>Bacteria</taxon>
        <taxon>Pseudomonadati</taxon>
        <taxon>Pseudomonadota</taxon>
        <taxon>Betaproteobacteria</taxon>
        <taxon>Neisseriales</taxon>
        <taxon>Chitinibacteraceae</taxon>
        <taxon>Formivibrio</taxon>
    </lineage>
</organism>